<name>A0ABQ0YJ17_9NOCA</name>
<gene>
    <name evidence="3" type="ORF">RAJCM14343_1731</name>
</gene>
<dbReference type="RefSeq" id="WP_043801355.1">
    <property type="nucleotide sequence ID" value="NZ_BLAH01000067.1"/>
</dbReference>
<feature type="signal peptide" evidence="2">
    <location>
        <begin position="1"/>
        <end position="22"/>
    </location>
</feature>
<evidence type="ECO:0008006" key="5">
    <source>
        <dbReference type="Google" id="ProtNLM"/>
    </source>
</evidence>
<keyword evidence="4" id="KW-1185">Reference proteome</keyword>
<reference evidence="3 4" key="1">
    <citation type="journal article" date="2018" name="Biodegradation">
        <title>1,4-Dioxane degradation characteristics of Rhodococcus aetherivorans JCM 14343.</title>
        <authorList>
            <person name="Inoue D."/>
            <person name="Tsunoda T."/>
            <person name="Yamamoto N."/>
            <person name="Ike M."/>
            <person name="Sei K."/>
        </authorList>
    </citation>
    <scope>NUCLEOTIDE SEQUENCE [LARGE SCALE GENOMIC DNA]</scope>
    <source>
        <strain evidence="3 4">JCM 14343</strain>
    </source>
</reference>
<feature type="region of interest" description="Disordered" evidence="1">
    <location>
        <begin position="23"/>
        <end position="51"/>
    </location>
</feature>
<feature type="compositionally biased region" description="Low complexity" evidence="1">
    <location>
        <begin position="23"/>
        <end position="39"/>
    </location>
</feature>
<organism evidence="3 4">
    <name type="scientific">Rhodococcus aetherivorans</name>
    <dbReference type="NCBI Taxonomy" id="191292"/>
    <lineage>
        <taxon>Bacteria</taxon>
        <taxon>Bacillati</taxon>
        <taxon>Actinomycetota</taxon>
        <taxon>Actinomycetes</taxon>
        <taxon>Mycobacteriales</taxon>
        <taxon>Nocardiaceae</taxon>
        <taxon>Rhodococcus</taxon>
    </lineage>
</organism>
<dbReference type="PROSITE" id="PS51257">
    <property type="entry name" value="PROKAR_LIPOPROTEIN"/>
    <property type="match status" value="1"/>
</dbReference>
<sequence length="297" mass="31822">MRLRGLFAAPAVLLLLAGCSSGEDTTPGTTETITSTQGGNERGATQASVGQPVQRADGAYTITADSFVEPTGCDTYGEDKSPADTGERLVLATFTFESHDVPLTRSYLMPMDFYSVTDGTVKPTPNIGGEYQCEGGAEGRPALNQPLPNSRFVRTETFLVPLSAQQLGYRDPETRQAFEWDITQVQPAAPPPATEAPAATPTYEAETTYTPEQPAYTAPAPAETTSSLEYNCSDAAWRESMGAEGDRLCGSTWQPYTQPQVPVTPDYGGGQSSGESQMQWGCQQGYIDPATCQQYGY</sequence>
<evidence type="ECO:0000256" key="1">
    <source>
        <dbReference type="SAM" id="MobiDB-lite"/>
    </source>
</evidence>
<dbReference type="Proteomes" id="UP000325466">
    <property type="component" value="Unassembled WGS sequence"/>
</dbReference>
<protein>
    <recommendedName>
        <fullName evidence="5">Lipoprotein</fullName>
    </recommendedName>
</protein>
<proteinExistence type="predicted"/>
<dbReference type="EMBL" id="BLAH01000067">
    <property type="protein sequence ID" value="GES36479.1"/>
    <property type="molecule type" value="Genomic_DNA"/>
</dbReference>
<evidence type="ECO:0000256" key="2">
    <source>
        <dbReference type="SAM" id="SignalP"/>
    </source>
</evidence>
<keyword evidence="2" id="KW-0732">Signal</keyword>
<comment type="caution">
    <text evidence="3">The sequence shown here is derived from an EMBL/GenBank/DDBJ whole genome shotgun (WGS) entry which is preliminary data.</text>
</comment>
<evidence type="ECO:0000313" key="3">
    <source>
        <dbReference type="EMBL" id="GES36479.1"/>
    </source>
</evidence>
<evidence type="ECO:0000313" key="4">
    <source>
        <dbReference type="Proteomes" id="UP000325466"/>
    </source>
</evidence>
<accession>A0ABQ0YJ17</accession>
<feature type="chain" id="PRO_5045637108" description="Lipoprotein" evidence="2">
    <location>
        <begin position="23"/>
        <end position="297"/>
    </location>
</feature>